<keyword evidence="2" id="KW-1185">Reference proteome</keyword>
<dbReference type="RefSeq" id="WP_213517955.1">
    <property type="nucleotide sequence ID" value="NZ_BOSE01000007.1"/>
</dbReference>
<reference evidence="1" key="1">
    <citation type="submission" date="2021-03" db="EMBL/GenBank/DDBJ databases">
        <title>Antimicrobial resistance genes in bacteria isolated from Japanese honey, and their potential for conferring macrolide and lincosamide resistance in the American foulbrood pathogen Paenibacillus larvae.</title>
        <authorList>
            <person name="Okamoto M."/>
            <person name="Kumagai M."/>
            <person name="Kanamori H."/>
            <person name="Takamatsu D."/>
        </authorList>
    </citation>
    <scope>NUCLEOTIDE SEQUENCE</scope>
    <source>
        <strain evidence="1">J40TS1</strain>
    </source>
</reference>
<evidence type="ECO:0000313" key="2">
    <source>
        <dbReference type="Proteomes" id="UP000683139"/>
    </source>
</evidence>
<name>A0A919YTA4_9BACL</name>
<accession>A0A919YTA4</accession>
<comment type="caution">
    <text evidence="1">The sequence shown here is derived from an EMBL/GenBank/DDBJ whole genome shotgun (WGS) entry which is preliminary data.</text>
</comment>
<dbReference type="EMBL" id="BOSE01000007">
    <property type="protein sequence ID" value="GIP18016.1"/>
    <property type="molecule type" value="Genomic_DNA"/>
</dbReference>
<protein>
    <submittedName>
        <fullName evidence="1">Staphylopine dehydrogenase CntM</fullName>
    </submittedName>
</protein>
<gene>
    <name evidence="1" type="primary">cntM</name>
    <name evidence="1" type="ORF">J40TS1_36580</name>
</gene>
<dbReference type="Pfam" id="PF10100">
    <property type="entry name" value="Staph_opine_DH"/>
    <property type="match status" value="1"/>
</dbReference>
<sequence>MSKLFHRALIAGTGPVAVQLAVMLKRYWKCTVGIAGRQSVRSAPFFDALRQSDSTVRAEVQNSQHHGLEGEYQIDSVYDSYELVAGQWDVLILSVTADAYVHVLELLQRQVLHRLQCVVLISPTFGSNALVTEYLQENRCTAEVLSFSTYLGDTRRLDDKPFNYVLTTAVKRKVYAGAAFTDCETAAIESAQSAEAFQELYRDSGISLEVVNSPLEAETRNISLYVHPPLFMNEISLGVIFDRPAVPKFVYKLFPEGPITMQLIKELLRQWEEISALVRKLGGAPVNLLQFMVDDNYPVRPESLPRHEIDRFPQLSPVQQQYLLFVRYASLLIDPFSEPDEAGKYFDFSAVPIRHIFINHEGAWDIPRMPKEDYYRIKIIQGIAKDAGLQCPMIDAFIDRYEHMLSAAARKLQGETLSEAFTIQSFERDIRRICRQLLPSIRGSHKQP</sequence>
<organism evidence="1 2">
    <name type="scientific">Paenibacillus montaniterrae</name>
    <dbReference type="NCBI Taxonomy" id="429341"/>
    <lineage>
        <taxon>Bacteria</taxon>
        <taxon>Bacillati</taxon>
        <taxon>Bacillota</taxon>
        <taxon>Bacilli</taxon>
        <taxon>Bacillales</taxon>
        <taxon>Paenibacillaceae</taxon>
        <taxon>Paenibacillus</taxon>
    </lineage>
</organism>
<evidence type="ECO:0000313" key="1">
    <source>
        <dbReference type="EMBL" id="GIP18016.1"/>
    </source>
</evidence>
<dbReference type="Gene3D" id="3.40.50.720">
    <property type="entry name" value="NAD(P)-binding Rossmann-like Domain"/>
    <property type="match status" value="1"/>
</dbReference>
<dbReference type="InterPro" id="IPR016935">
    <property type="entry name" value="Opine_metallophore_DH"/>
</dbReference>
<proteinExistence type="predicted"/>
<dbReference type="AlphaFoldDB" id="A0A919YTA4"/>
<dbReference type="Proteomes" id="UP000683139">
    <property type="component" value="Unassembled WGS sequence"/>
</dbReference>